<evidence type="ECO:0000256" key="3">
    <source>
        <dbReference type="ARBA" id="ARBA00022989"/>
    </source>
</evidence>
<evidence type="ECO:0000313" key="9">
    <source>
        <dbReference type="EMBL" id="AZS49510.1"/>
    </source>
</evidence>
<accession>A0A3Q9JK03</accession>
<dbReference type="PANTHER" id="PTHR42829">
    <property type="entry name" value="NADH-UBIQUINONE OXIDOREDUCTASE CHAIN 5"/>
    <property type="match status" value="1"/>
</dbReference>
<dbReference type="AlphaFoldDB" id="A0A3Q9JK03"/>
<feature type="transmembrane region" description="Helical" evidence="6">
    <location>
        <begin position="115"/>
        <end position="133"/>
    </location>
</feature>
<evidence type="ECO:0000256" key="6">
    <source>
        <dbReference type="SAM" id="Phobius"/>
    </source>
</evidence>
<feature type="transmembrane region" description="Helical" evidence="6">
    <location>
        <begin position="6"/>
        <end position="22"/>
    </location>
</feature>
<feature type="transmembrane region" description="Helical" evidence="6">
    <location>
        <begin position="69"/>
        <end position="94"/>
    </location>
</feature>
<comment type="subcellular location">
    <subcellularLocation>
        <location evidence="1">Endomembrane system</location>
        <topology evidence="1">Multi-pass membrane protein</topology>
    </subcellularLocation>
    <subcellularLocation>
        <location evidence="5">Membrane</location>
        <topology evidence="5">Multi-pass membrane protein</topology>
    </subcellularLocation>
</comment>
<name>A0A3Q9JK03_9GAMM</name>
<dbReference type="EMBL" id="CP029822">
    <property type="protein sequence ID" value="AZS49510.1"/>
    <property type="molecule type" value="Genomic_DNA"/>
</dbReference>
<organism evidence="9 10">
    <name type="scientific">Entomomonas moraniae</name>
    <dbReference type="NCBI Taxonomy" id="2213226"/>
    <lineage>
        <taxon>Bacteria</taxon>
        <taxon>Pseudomonadati</taxon>
        <taxon>Pseudomonadota</taxon>
        <taxon>Gammaproteobacteria</taxon>
        <taxon>Pseudomonadales</taxon>
        <taxon>Pseudomonadaceae</taxon>
        <taxon>Entomomonas</taxon>
    </lineage>
</organism>
<dbReference type="GO" id="GO:0016020">
    <property type="term" value="C:membrane"/>
    <property type="evidence" value="ECO:0007669"/>
    <property type="project" value="UniProtKB-SubCell"/>
</dbReference>
<evidence type="ECO:0000313" key="10">
    <source>
        <dbReference type="Proteomes" id="UP000273143"/>
    </source>
</evidence>
<sequence length="484" mass="52093">MESIALGTILIPFIGAFIIACSPYRVARLLSVVVSLLASLGTLLLGWGFWHAGQVDQTYTLLSIGDTTIFGFVIDRVSTLICFAVVFLGFLISVYSTAYLTKNNREHPHEGTTRYYAFLMIFIGAMAGLVLSSTILGQLLFFEITGGCSWALIGYYQTKKSQHSALKALLVTHVASLGLYIAAAWLFIQTGTFSLTAIASLPSEAKIIVIGGVLFAAWGKSAQLPLHVWLPDAMEAPTPVSAYLHAASMVKVGVYIFARSILSAGDVPIIIGEVGMIMSVITLVYGFIMYLPQTDMKRLLAYSTITQLSYIFFALSLSIYGVGTSYGKIAFDGGIAYIFNHAFAKSLFFLVAGALSYTCGTRMLPKIKGLLSTLPLLGVGFCVAALAITGVPPFNGFFSKYPIFAAGFALSSGHWLIMVLLVIVIIESIGSFAWFLYWFGKTVPGKPSEEVAQAAPLPIAMKAVLLVLVIMSLCSSVIAALWLN</sequence>
<dbReference type="InterPro" id="IPR003945">
    <property type="entry name" value="NU5C-like"/>
</dbReference>
<evidence type="ECO:0000259" key="8">
    <source>
        <dbReference type="Pfam" id="PF00662"/>
    </source>
</evidence>
<dbReference type="GO" id="GO:0015990">
    <property type="term" value="P:electron transport coupled proton transport"/>
    <property type="evidence" value="ECO:0007669"/>
    <property type="project" value="TreeGrafter"/>
</dbReference>
<proteinExistence type="predicted"/>
<keyword evidence="3 6" id="KW-1133">Transmembrane helix</keyword>
<dbReference type="GO" id="GO:0042773">
    <property type="term" value="P:ATP synthesis coupled electron transport"/>
    <property type="evidence" value="ECO:0007669"/>
    <property type="project" value="InterPro"/>
</dbReference>
<keyword evidence="4 6" id="KW-0472">Membrane</keyword>
<feature type="transmembrane region" description="Helical" evidence="6">
    <location>
        <begin position="268"/>
        <end position="288"/>
    </location>
</feature>
<evidence type="ECO:0000256" key="4">
    <source>
        <dbReference type="ARBA" id="ARBA00023136"/>
    </source>
</evidence>
<feature type="transmembrane region" description="Helical" evidence="6">
    <location>
        <begin position="459"/>
        <end position="483"/>
    </location>
</feature>
<feature type="transmembrane region" description="Helical" evidence="6">
    <location>
        <begin position="300"/>
        <end position="323"/>
    </location>
</feature>
<dbReference type="PANTHER" id="PTHR42829:SF2">
    <property type="entry name" value="NADH-UBIQUINONE OXIDOREDUCTASE CHAIN 5"/>
    <property type="match status" value="1"/>
</dbReference>
<feature type="transmembrane region" description="Helical" evidence="6">
    <location>
        <begin position="29"/>
        <end position="49"/>
    </location>
</feature>
<dbReference type="PRINTS" id="PR01434">
    <property type="entry name" value="NADHDHGNASE5"/>
</dbReference>
<feature type="transmembrane region" description="Helical" evidence="6">
    <location>
        <begin position="335"/>
        <end position="357"/>
    </location>
</feature>
<dbReference type="InterPro" id="IPR001750">
    <property type="entry name" value="ND/Mrp_TM"/>
</dbReference>
<protein>
    <submittedName>
        <fullName evidence="9">Hydrogenase 4 subunit D</fullName>
    </submittedName>
</protein>
<reference evidence="10" key="1">
    <citation type="submission" date="2018-06" db="EMBL/GenBank/DDBJ databases">
        <title>Complete genome of Pseudomonas insecticola strain QZS01.</title>
        <authorList>
            <person name="Wang J."/>
            <person name="Su Q."/>
        </authorList>
    </citation>
    <scope>NUCLEOTIDE SEQUENCE [LARGE SCALE GENOMIC DNA]</scope>
    <source>
        <strain evidence="10">QZS01</strain>
    </source>
</reference>
<dbReference type="NCBIfam" id="NF005097">
    <property type="entry name" value="PRK06525.1"/>
    <property type="match status" value="1"/>
</dbReference>
<dbReference type="KEGG" id="emo:DM558_01395"/>
<keyword evidence="10" id="KW-1185">Reference proteome</keyword>
<dbReference type="Pfam" id="PF00662">
    <property type="entry name" value="Proton_antipo_N"/>
    <property type="match status" value="1"/>
</dbReference>
<dbReference type="Proteomes" id="UP000273143">
    <property type="component" value="Chromosome"/>
</dbReference>
<evidence type="ECO:0000256" key="5">
    <source>
        <dbReference type="RuleBase" id="RU000320"/>
    </source>
</evidence>
<feature type="transmembrane region" description="Helical" evidence="6">
    <location>
        <begin position="369"/>
        <end position="394"/>
    </location>
</feature>
<feature type="transmembrane region" description="Helical" evidence="6">
    <location>
        <begin position="168"/>
        <end position="188"/>
    </location>
</feature>
<evidence type="ECO:0000256" key="1">
    <source>
        <dbReference type="ARBA" id="ARBA00004127"/>
    </source>
</evidence>
<evidence type="ECO:0000256" key="2">
    <source>
        <dbReference type="ARBA" id="ARBA00022692"/>
    </source>
</evidence>
<dbReference type="RefSeq" id="WP_127161718.1">
    <property type="nucleotide sequence ID" value="NZ_CP029822.1"/>
</dbReference>
<feature type="domain" description="NADH-Ubiquinone oxidoreductase (complex I) chain 5 N-terminal" evidence="8">
    <location>
        <begin position="70"/>
        <end position="103"/>
    </location>
</feature>
<dbReference type="InterPro" id="IPR001516">
    <property type="entry name" value="Proton_antipo_N"/>
</dbReference>
<dbReference type="Pfam" id="PF00361">
    <property type="entry name" value="Proton_antipo_M"/>
    <property type="match status" value="1"/>
</dbReference>
<gene>
    <name evidence="9" type="ORF">DM558_01395</name>
</gene>
<dbReference type="GO" id="GO:0008137">
    <property type="term" value="F:NADH dehydrogenase (ubiquinone) activity"/>
    <property type="evidence" value="ECO:0007669"/>
    <property type="project" value="InterPro"/>
</dbReference>
<feature type="domain" description="NADH:quinone oxidoreductase/Mrp antiporter transmembrane" evidence="7">
    <location>
        <begin position="136"/>
        <end position="421"/>
    </location>
</feature>
<dbReference type="GO" id="GO:0003954">
    <property type="term" value="F:NADH dehydrogenase activity"/>
    <property type="evidence" value="ECO:0007669"/>
    <property type="project" value="TreeGrafter"/>
</dbReference>
<feature type="transmembrane region" description="Helical" evidence="6">
    <location>
        <begin position="414"/>
        <end position="439"/>
    </location>
</feature>
<keyword evidence="2 5" id="KW-0812">Transmembrane</keyword>
<dbReference type="GO" id="GO:0012505">
    <property type="term" value="C:endomembrane system"/>
    <property type="evidence" value="ECO:0007669"/>
    <property type="project" value="UniProtKB-SubCell"/>
</dbReference>
<evidence type="ECO:0000259" key="7">
    <source>
        <dbReference type="Pfam" id="PF00361"/>
    </source>
</evidence>